<accession>A0ABR3Y8S7</accession>
<keyword evidence="4" id="KW-1185">Reference proteome</keyword>
<reference evidence="3 4" key="1">
    <citation type="journal article" date="2024" name="Commun. Biol.">
        <title>Comparative genomic analysis of thermophilic fungi reveals convergent evolutionary adaptations and gene losses.</title>
        <authorList>
            <person name="Steindorff A.S."/>
            <person name="Aguilar-Pontes M.V."/>
            <person name="Robinson A.J."/>
            <person name="Andreopoulos B."/>
            <person name="LaButti K."/>
            <person name="Kuo A."/>
            <person name="Mondo S."/>
            <person name="Riley R."/>
            <person name="Otillar R."/>
            <person name="Haridas S."/>
            <person name="Lipzen A."/>
            <person name="Grimwood J."/>
            <person name="Schmutz J."/>
            <person name="Clum A."/>
            <person name="Reid I.D."/>
            <person name="Moisan M.C."/>
            <person name="Butler G."/>
            <person name="Nguyen T.T.M."/>
            <person name="Dewar K."/>
            <person name="Conant G."/>
            <person name="Drula E."/>
            <person name="Henrissat B."/>
            <person name="Hansel C."/>
            <person name="Singer S."/>
            <person name="Hutchinson M.I."/>
            <person name="de Vries R.P."/>
            <person name="Natvig D.O."/>
            <person name="Powell A.J."/>
            <person name="Tsang A."/>
            <person name="Grigoriev I.V."/>
        </authorList>
    </citation>
    <scope>NUCLEOTIDE SEQUENCE [LARGE SCALE GENOMIC DNA]</scope>
    <source>
        <strain evidence="3 4">ATCC 24622</strain>
    </source>
</reference>
<dbReference type="InterPro" id="IPR049256">
    <property type="entry name" value="Get5_C"/>
</dbReference>
<dbReference type="CDD" id="cd17039">
    <property type="entry name" value="Ubl_ubiquitin_like"/>
    <property type="match status" value="1"/>
</dbReference>
<dbReference type="Gene3D" id="1.10.286.70">
    <property type="entry name" value="Get5 dimerization domain"/>
    <property type="match status" value="1"/>
</dbReference>
<evidence type="ECO:0000256" key="1">
    <source>
        <dbReference type="SAM" id="MobiDB-lite"/>
    </source>
</evidence>
<dbReference type="Pfam" id="PF17183">
    <property type="entry name" value="Get5_C"/>
    <property type="match status" value="1"/>
</dbReference>
<dbReference type="PROSITE" id="PS50053">
    <property type="entry name" value="UBIQUITIN_2"/>
    <property type="match status" value="1"/>
</dbReference>
<dbReference type="Pfam" id="PF12754">
    <property type="entry name" value="Get5_N"/>
    <property type="match status" value="1"/>
</dbReference>
<dbReference type="InterPro" id="IPR024737">
    <property type="entry name" value="Get5_N"/>
</dbReference>
<name>A0ABR3Y8S7_9PEZI</name>
<evidence type="ECO:0000259" key="2">
    <source>
        <dbReference type="PROSITE" id="PS50053"/>
    </source>
</evidence>
<evidence type="ECO:0000313" key="4">
    <source>
        <dbReference type="Proteomes" id="UP001586593"/>
    </source>
</evidence>
<evidence type="ECO:0000313" key="3">
    <source>
        <dbReference type="EMBL" id="KAL1884351.1"/>
    </source>
</evidence>
<dbReference type="EMBL" id="JAZHXJ010000001">
    <property type="protein sequence ID" value="KAL1884351.1"/>
    <property type="molecule type" value="Genomic_DNA"/>
</dbReference>
<protein>
    <recommendedName>
        <fullName evidence="2">Ubiquitin-like domain-containing protein</fullName>
    </recommendedName>
</protein>
<feature type="domain" description="Ubiquitin-like" evidence="2">
    <location>
        <begin position="63"/>
        <end position="135"/>
    </location>
</feature>
<proteinExistence type="predicted"/>
<comment type="caution">
    <text evidence="3">The sequence shown here is derived from an EMBL/GenBank/DDBJ whole genome shotgun (WGS) entry which is preliminary data.</text>
</comment>
<feature type="region of interest" description="Disordered" evidence="1">
    <location>
        <begin position="17"/>
        <end position="62"/>
    </location>
</feature>
<organism evidence="3 4">
    <name type="scientific">Phialemonium thermophilum</name>
    <dbReference type="NCBI Taxonomy" id="223376"/>
    <lineage>
        <taxon>Eukaryota</taxon>
        <taxon>Fungi</taxon>
        <taxon>Dikarya</taxon>
        <taxon>Ascomycota</taxon>
        <taxon>Pezizomycotina</taxon>
        <taxon>Sordariomycetes</taxon>
        <taxon>Sordariomycetidae</taxon>
        <taxon>Cephalothecales</taxon>
        <taxon>Cephalothecaceae</taxon>
        <taxon>Phialemonium</taxon>
    </lineage>
</organism>
<dbReference type="Proteomes" id="UP001586593">
    <property type="component" value="Unassembled WGS sequence"/>
</dbReference>
<dbReference type="InterPro" id="IPR000626">
    <property type="entry name" value="Ubiquitin-like_dom"/>
</dbReference>
<sequence length="222" mass="23833">MTEVSFAKSFLAAVDSRPTRLTADHVEDPRSYPARPPYILPRSHNPMSRPQPRAAAPGSERSVHVTVRSLLRGQSHQQQQPQLDTDLGHLPVSTSVLEVKTAIVARNSGASLPVERIKLLYRKKPVPDSKVLKDLLSSDTGGSAAIDFSAMVLGGGGADTGAESHTSIAPGSAAKDGSVGMAALKTEEFWADLGGFLQQRLRDKGAADEVLSRFRQSWTEKP</sequence>
<gene>
    <name evidence="3" type="ORF">VTK73DRAFT_45</name>
</gene>